<evidence type="ECO:0000313" key="1">
    <source>
        <dbReference type="EMBL" id="SHJ56169.1"/>
    </source>
</evidence>
<dbReference type="InterPro" id="IPR029058">
    <property type="entry name" value="AB_hydrolase_fold"/>
</dbReference>
<proteinExistence type="predicted"/>
<dbReference type="RefSeq" id="WP_073320756.1">
    <property type="nucleotide sequence ID" value="NZ_FQYP01000010.1"/>
</dbReference>
<dbReference type="OrthoDB" id="1123157at2"/>
<accession>A0A1M6KB96</accession>
<dbReference type="Proteomes" id="UP000184432">
    <property type="component" value="Unassembled WGS sequence"/>
</dbReference>
<dbReference type="SUPFAM" id="SSF53474">
    <property type="entry name" value="alpha/beta-Hydrolases"/>
    <property type="match status" value="1"/>
</dbReference>
<keyword evidence="2" id="KW-1185">Reference proteome</keyword>
<dbReference type="Gene3D" id="3.40.50.1820">
    <property type="entry name" value="alpha/beta hydrolase"/>
    <property type="match status" value="1"/>
</dbReference>
<protein>
    <submittedName>
        <fullName evidence="1">Uncharacterized protein</fullName>
    </submittedName>
</protein>
<name>A0A1M6KB96_9FLAO</name>
<dbReference type="STRING" id="570521.SAMN04488508_110176"/>
<dbReference type="EMBL" id="FQYP01000010">
    <property type="protein sequence ID" value="SHJ56169.1"/>
    <property type="molecule type" value="Genomic_DNA"/>
</dbReference>
<organism evidence="1 2">
    <name type="scientific">Aquimarina spongiae</name>
    <dbReference type="NCBI Taxonomy" id="570521"/>
    <lineage>
        <taxon>Bacteria</taxon>
        <taxon>Pseudomonadati</taxon>
        <taxon>Bacteroidota</taxon>
        <taxon>Flavobacteriia</taxon>
        <taxon>Flavobacteriales</taxon>
        <taxon>Flavobacteriaceae</taxon>
        <taxon>Aquimarina</taxon>
    </lineage>
</organism>
<dbReference type="AlphaFoldDB" id="A0A1M6KB96"/>
<sequence>MRASLIKNNILLLFLLASFFGYAQSQLVLTKGRVTDSLVVPDTKNTFSIYLPRTYDKNKSWPIIFGFDSSNRTSNIARFYQAAAEELGYIIAVTNFTEEQSARDRANYVAVFMKHIFSLFPIQIGRVYVTGVGDDAKFASLLPLGYPDKIFGVIAIGDSYFYDSRINLNKNFTHFGILNTHNYRFKNFQANKNFLKRRAVPADLFVYEGGGEFPAQELIKNVLTALTRQAMLKGRVAKDSIWIQNSFEKSLQEVDGYVSKRKFLKAYEELKRIRIDYNQFFDTDYLKEKQKEIKKLNGFRKEKRLRSKYAIKENYLRESYLFSAEEDIALLNYSNLGWWQYEMSKLDTLIAKKEKYGHDMAIRVKRYVNAIINNYKITAIKENVNLEAQLFLNIFSTIVNKEDFDSYKKIISLSARDLDNETALFYLEKMLQNGYRDFDALYEIEGTLALKITKKYNELIEKYLGNSKYFFSK</sequence>
<reference evidence="2" key="1">
    <citation type="submission" date="2016-11" db="EMBL/GenBank/DDBJ databases">
        <authorList>
            <person name="Varghese N."/>
            <person name="Submissions S."/>
        </authorList>
    </citation>
    <scope>NUCLEOTIDE SEQUENCE [LARGE SCALE GENOMIC DNA]</scope>
    <source>
        <strain evidence="2">DSM 22623</strain>
    </source>
</reference>
<evidence type="ECO:0000313" key="2">
    <source>
        <dbReference type="Proteomes" id="UP000184432"/>
    </source>
</evidence>
<gene>
    <name evidence="1" type="ORF">SAMN04488508_110176</name>
</gene>